<dbReference type="Proteomes" id="UP000323956">
    <property type="component" value="Unassembled WGS sequence"/>
</dbReference>
<gene>
    <name evidence="2" type="ORF">SAMN05421641_12316</name>
</gene>
<organism evidence="2 3">
    <name type="scientific">Paracoccus thiocyanatus</name>
    <dbReference type="NCBI Taxonomy" id="34006"/>
    <lineage>
        <taxon>Bacteria</taxon>
        <taxon>Pseudomonadati</taxon>
        <taxon>Pseudomonadota</taxon>
        <taxon>Alphaproteobacteria</taxon>
        <taxon>Rhodobacterales</taxon>
        <taxon>Paracoccaceae</taxon>
        <taxon>Paracoccus</taxon>
    </lineage>
</organism>
<accession>A0A1N6XW15</accession>
<evidence type="ECO:0000313" key="2">
    <source>
        <dbReference type="EMBL" id="SIR06548.1"/>
    </source>
</evidence>
<evidence type="ECO:0008006" key="4">
    <source>
        <dbReference type="Google" id="ProtNLM"/>
    </source>
</evidence>
<dbReference type="EMBL" id="FTMK01000023">
    <property type="protein sequence ID" value="SIR06548.1"/>
    <property type="molecule type" value="Genomic_DNA"/>
</dbReference>
<reference evidence="2 3" key="1">
    <citation type="submission" date="2017-01" db="EMBL/GenBank/DDBJ databases">
        <authorList>
            <person name="Varghese N."/>
            <person name="Submissions S."/>
        </authorList>
    </citation>
    <scope>NUCLEOTIDE SEQUENCE [LARGE SCALE GENOMIC DNA]</scope>
    <source>
        <strain evidence="2 3">ATCC 700171</strain>
    </source>
</reference>
<dbReference type="RefSeq" id="WP_149766431.1">
    <property type="nucleotide sequence ID" value="NZ_FTMK01000023.1"/>
</dbReference>
<feature type="coiled-coil region" evidence="1">
    <location>
        <begin position="47"/>
        <end position="74"/>
    </location>
</feature>
<sequence length="186" mass="20139">MRPAVLRLDSFSSGPSTGAQLAAAAAREEAFQLGYEKGLAEGREGSLDALTDTLAELGRDMQASQQAEAALRRELRAALAPVLHTIVDLLGPRSEKERLRHALGEELARIVEHVPDRTVILRCPQDLQPDLADCIDRARFLQARIEPLSAGLDRVELAAGQGSIILDPSLFTARLKAIIDDIKTGE</sequence>
<keyword evidence="1" id="KW-0175">Coiled coil</keyword>
<dbReference type="AlphaFoldDB" id="A0A1N6XW15"/>
<name>A0A1N6XW15_9RHOB</name>
<dbReference type="OrthoDB" id="7775535at2"/>
<evidence type="ECO:0000313" key="3">
    <source>
        <dbReference type="Proteomes" id="UP000323956"/>
    </source>
</evidence>
<evidence type="ECO:0000256" key="1">
    <source>
        <dbReference type="SAM" id="Coils"/>
    </source>
</evidence>
<proteinExistence type="predicted"/>
<protein>
    <recommendedName>
        <fullName evidence="4">Flagellar assembly protein FliH/Type III secretion system HrpE domain-containing protein</fullName>
    </recommendedName>
</protein>